<reference evidence="5 6" key="1">
    <citation type="submission" date="2019-11" db="EMBL/GenBank/DDBJ databases">
        <authorList>
            <person name="Criscuolo A."/>
        </authorList>
    </citation>
    <scope>NUCLEOTIDE SEQUENCE [LARGE SCALE GENOMIC DNA]</scope>
    <source>
        <strain evidence="5">CIP111667</strain>
    </source>
</reference>
<keyword evidence="1 5" id="KW-0378">Hydrolase</keyword>
<dbReference type="GO" id="GO:0006508">
    <property type="term" value="P:proteolysis"/>
    <property type="evidence" value="ECO:0007669"/>
    <property type="project" value="UniProtKB-KW"/>
</dbReference>
<protein>
    <recommendedName>
        <fullName evidence="1">endopeptidase La</fullName>
        <ecNumber evidence="1">3.4.21.53</ecNumber>
    </recommendedName>
</protein>
<comment type="catalytic activity">
    <reaction evidence="1">
        <text>Hydrolysis of proteins in presence of ATP.</text>
        <dbReference type="EC" id="3.4.21.53"/>
    </reaction>
</comment>
<evidence type="ECO:0000256" key="2">
    <source>
        <dbReference type="SAM" id="MobiDB-lite"/>
    </source>
</evidence>
<evidence type="ECO:0000313" key="5">
    <source>
        <dbReference type="EMBL" id="VZO38319.1"/>
    </source>
</evidence>
<keyword evidence="1 5" id="KW-0645">Protease</keyword>
<feature type="domain" description="Lon proteolytic" evidence="4">
    <location>
        <begin position="241"/>
        <end position="393"/>
    </location>
</feature>
<keyword evidence="6" id="KW-1185">Reference proteome</keyword>
<dbReference type="InterPro" id="IPR008269">
    <property type="entry name" value="Lon_proteolytic"/>
</dbReference>
<comment type="caution">
    <text evidence="5">The sequence shown here is derived from an EMBL/GenBank/DDBJ whole genome shotgun (WGS) entry which is preliminary data.</text>
</comment>
<evidence type="ECO:0000256" key="1">
    <source>
        <dbReference type="PROSITE-ProRule" id="PRU01122"/>
    </source>
</evidence>
<comment type="similarity">
    <text evidence="1">Belongs to the peptidase S16 family.</text>
</comment>
<dbReference type="InterPro" id="IPR020568">
    <property type="entry name" value="Ribosomal_Su5_D2-typ_SF"/>
</dbReference>
<dbReference type="InterPro" id="IPR036034">
    <property type="entry name" value="PDZ_sf"/>
</dbReference>
<feature type="transmembrane region" description="Helical" evidence="3">
    <location>
        <begin position="59"/>
        <end position="77"/>
    </location>
</feature>
<name>A0A7M4DLY8_9MICO</name>
<keyword evidence="3" id="KW-1133">Transmembrane helix</keyword>
<dbReference type="AlphaFoldDB" id="A0A7M4DLY8"/>
<dbReference type="PANTHER" id="PTHR10046">
    <property type="entry name" value="ATP DEPENDENT LON PROTEASE FAMILY MEMBER"/>
    <property type="match status" value="1"/>
</dbReference>
<evidence type="ECO:0000256" key="3">
    <source>
        <dbReference type="SAM" id="Phobius"/>
    </source>
</evidence>
<dbReference type="EMBL" id="CACRYJ010000046">
    <property type="protein sequence ID" value="VZO38319.1"/>
    <property type="molecule type" value="Genomic_DNA"/>
</dbReference>
<feature type="region of interest" description="Disordered" evidence="2">
    <location>
        <begin position="1"/>
        <end position="44"/>
    </location>
</feature>
<sequence>MPDRVAFAQGARSGDDGPMSTQAPESVMHSDQPEHSAPPTPGGRWRALRRRLVLTNRSITMTISGLAAFGLLLTMILQPVPFAVQGAGPTFDTLGSVNDVPLITVEGAETYPTEGELRLTTVTTAGGPGFPVDVGSVIRGWLSAGQRVVPVETAVDPSLTQEEQDLIGAQQMSSSQENATVSALTALGYDVPATLTISGADPDRGAAGTVEQGDVIASIRTPDLPTTTITTYADLDDALEATPPGTAVTLGVDRNGVATDVEILTTDDGSGGSLLGIYLSAEFEFPVEVDIKIENVGGPSAGTMFALGIIDQMTPGALTGGEVIAGTGTMSLGGDVGPIGGITLKMYAAERDGADFFLAPADNCGEVVGNVPDGLEVFRVATLDEARTAVEAIAAGDTSDLPVCTTG</sequence>
<dbReference type="Pfam" id="PF05362">
    <property type="entry name" value="Lon_C"/>
    <property type="match status" value="1"/>
</dbReference>
<dbReference type="SUPFAM" id="SSF54211">
    <property type="entry name" value="Ribosomal protein S5 domain 2-like"/>
    <property type="match status" value="1"/>
</dbReference>
<dbReference type="InterPro" id="IPR014721">
    <property type="entry name" value="Ribsml_uS5_D2-typ_fold_subgr"/>
</dbReference>
<gene>
    <name evidence="5" type="primary">lon</name>
    <name evidence="5" type="ORF">HALOF300_03155</name>
</gene>
<evidence type="ECO:0000259" key="4">
    <source>
        <dbReference type="PROSITE" id="PS51786"/>
    </source>
</evidence>
<dbReference type="GO" id="GO:0030163">
    <property type="term" value="P:protein catabolic process"/>
    <property type="evidence" value="ECO:0007669"/>
    <property type="project" value="InterPro"/>
</dbReference>
<dbReference type="GO" id="GO:0004252">
    <property type="term" value="F:serine-type endopeptidase activity"/>
    <property type="evidence" value="ECO:0007669"/>
    <property type="project" value="UniProtKB-UniRule"/>
</dbReference>
<evidence type="ECO:0000313" key="6">
    <source>
        <dbReference type="Proteomes" id="UP000419743"/>
    </source>
</evidence>
<keyword evidence="3" id="KW-0472">Membrane</keyword>
<organism evidence="5 6">
    <name type="scientific">Occultella aeris</name>
    <dbReference type="NCBI Taxonomy" id="2761496"/>
    <lineage>
        <taxon>Bacteria</taxon>
        <taxon>Bacillati</taxon>
        <taxon>Actinomycetota</taxon>
        <taxon>Actinomycetes</taxon>
        <taxon>Micrococcales</taxon>
        <taxon>Ruaniaceae</taxon>
        <taxon>Occultella</taxon>
    </lineage>
</organism>
<dbReference type="GO" id="GO:0004176">
    <property type="term" value="F:ATP-dependent peptidase activity"/>
    <property type="evidence" value="ECO:0007669"/>
    <property type="project" value="UniProtKB-UniRule"/>
</dbReference>
<dbReference type="Gene3D" id="2.30.42.10">
    <property type="match status" value="1"/>
</dbReference>
<dbReference type="GO" id="GO:0005524">
    <property type="term" value="F:ATP binding"/>
    <property type="evidence" value="ECO:0007669"/>
    <property type="project" value="InterPro"/>
</dbReference>
<dbReference type="Proteomes" id="UP000419743">
    <property type="component" value="Unassembled WGS sequence"/>
</dbReference>
<keyword evidence="3" id="KW-0812">Transmembrane</keyword>
<accession>A0A7M4DLY8</accession>
<dbReference type="Gene3D" id="3.30.230.10">
    <property type="match status" value="1"/>
</dbReference>
<dbReference type="EC" id="3.4.21.53" evidence="1"/>
<feature type="active site" evidence="1">
    <location>
        <position position="300"/>
    </location>
</feature>
<keyword evidence="1" id="KW-0720">Serine protease</keyword>
<dbReference type="InterPro" id="IPR027065">
    <property type="entry name" value="Lon_Prtase"/>
</dbReference>
<proteinExistence type="inferred from homology"/>
<feature type="active site" evidence="1">
    <location>
        <position position="345"/>
    </location>
</feature>
<dbReference type="PROSITE" id="PS51786">
    <property type="entry name" value="LON_PROTEOLYTIC"/>
    <property type="match status" value="1"/>
</dbReference>